<dbReference type="Proteomes" id="UP000034196">
    <property type="component" value="Unassembled WGS sequence"/>
</dbReference>
<evidence type="ECO:0000259" key="1">
    <source>
        <dbReference type="Pfam" id="PF12770"/>
    </source>
</evidence>
<dbReference type="InterPro" id="IPR024983">
    <property type="entry name" value="CHAT_dom"/>
</dbReference>
<keyword evidence="3" id="KW-1185">Reference proteome</keyword>
<sequence>MGEREELLAALRARLERAATTGDPAAILAAPARAEAHRLARYLERDPDAAGVLESAITLGRLHHQRALALPPAVADQDRRAAVRFLAAGFIVEMDGLPSELLPSLAEAAIPFAEEQLARLKSSEQPADYTRVVGLFRHILKSLPEDHRFRALCLSYLSLALSGQYLSTSAVEDLREAVELARAAVRSAPSGSVQMVTYLNNLGVVLRGWFDRSRVLADLDEAVDALRTALRMSPGHAPHRTEMLYQLGLDLGSRYEVTGALADVDEEIDLIRGAVRATADGNPDRARYLSALGGALLLRHERTRVPEDVDEAVEATRAANRAVSHPAPHARSLRLGGLGLALMARYQHTRALPDIDEAVETLRAAVRAIPDNSFFPGLSDEEVHQLNFVLSLLNGNGQLDEAIDVLGAANRNGDPERAMGLFNLGSALLTRFDHTEAPTDLDEAAEMMHAAARRFPDDHILKATALVHLGRALHKRFTRDGVAEDREKALRIFLTLAETETTPPRIRVASARAGAGLVASSDSARAAQLLEGAVRLLPEVAPRRLRRGDQQDAIGRLSTGLAADAAALALADTSVGPTARAARALQLAEAGRAVLLSQTLDIRSDVTDLHDRHIDLAERFLELRSVLDQDSAPPLSAADGAEGPGPERHHLAREMEALLRRIRSCEGFTDFGLPPTVGGLMAEAEHGPVVTFNISRYRSDALLLTGRGISSCALPGLTPDTLIRQVLLFYGALDDAASPDGKRRMAAQRALRKVLEWLWEAALEPVLSALEALGEAIPPAHDQSPPRVWWAPGGLLGLLPLHAAGFHTDPEGPRRRTVLDRVISSYTPTIRALRHARGQRPRPDGQSLIVSMPTTPGHSPLRYAQEEARRVERLLPCPVQLTEPAPAPDGASPSASADTPTTTAVLTRLPHCAIAHFACHGASNHTDPSQSRLLLHDHAATPLTVSVLAQTPLAHAQLAYLSACSTADPGSPELLDEAIHLTSAFQLAGFPHVVGTLWPIDDRLAAEIAESFYTHLARDPSGELDPAGAATALHHTIRGMRDRYPATPSLWAAHLHAGA</sequence>
<protein>
    <recommendedName>
        <fullName evidence="1">CHAT domain-containing protein</fullName>
    </recommendedName>
</protein>
<evidence type="ECO:0000313" key="2">
    <source>
        <dbReference type="EMBL" id="OIJ66466.1"/>
    </source>
</evidence>
<feature type="domain" description="CHAT" evidence="1">
    <location>
        <begin position="753"/>
        <end position="1058"/>
    </location>
</feature>
<dbReference type="InterPro" id="IPR011990">
    <property type="entry name" value="TPR-like_helical_dom_sf"/>
</dbReference>
<name>A0A1J4NWK5_9ACTN</name>
<dbReference type="OrthoDB" id="3206999at2"/>
<accession>A0A1J4NWK5</accession>
<proteinExistence type="predicted"/>
<dbReference type="STRING" id="1428628.WN71_018315"/>
<organism evidence="2 3">
    <name type="scientific">Streptomyces mangrovisoli</name>
    <dbReference type="NCBI Taxonomy" id="1428628"/>
    <lineage>
        <taxon>Bacteria</taxon>
        <taxon>Bacillati</taxon>
        <taxon>Actinomycetota</taxon>
        <taxon>Actinomycetes</taxon>
        <taxon>Kitasatosporales</taxon>
        <taxon>Streptomycetaceae</taxon>
        <taxon>Streptomyces</taxon>
    </lineage>
</organism>
<dbReference type="Gene3D" id="1.25.40.10">
    <property type="entry name" value="Tetratricopeptide repeat domain"/>
    <property type="match status" value="2"/>
</dbReference>
<dbReference type="RefSeq" id="WP_046582813.1">
    <property type="nucleotide sequence ID" value="NZ_LAVA02000039.1"/>
</dbReference>
<gene>
    <name evidence="2" type="ORF">WN71_018315</name>
</gene>
<reference evidence="2" key="1">
    <citation type="submission" date="2016-10" db="EMBL/GenBank/DDBJ databases">
        <title>Genome sequence of Streptomyces mangrovisoli MUSC 149.</title>
        <authorList>
            <person name="Lee L.-H."/>
            <person name="Ser H.-L."/>
        </authorList>
    </citation>
    <scope>NUCLEOTIDE SEQUENCE [LARGE SCALE GENOMIC DNA]</scope>
    <source>
        <strain evidence="2">MUSC 149</strain>
    </source>
</reference>
<dbReference type="EMBL" id="LAVA02000039">
    <property type="protein sequence ID" value="OIJ66466.1"/>
    <property type="molecule type" value="Genomic_DNA"/>
</dbReference>
<comment type="caution">
    <text evidence="2">The sequence shown here is derived from an EMBL/GenBank/DDBJ whole genome shotgun (WGS) entry which is preliminary data.</text>
</comment>
<dbReference type="AlphaFoldDB" id="A0A1J4NWK5"/>
<dbReference type="Pfam" id="PF12770">
    <property type="entry name" value="CHAT"/>
    <property type="match status" value="1"/>
</dbReference>
<evidence type="ECO:0000313" key="3">
    <source>
        <dbReference type="Proteomes" id="UP000034196"/>
    </source>
</evidence>
<dbReference type="SUPFAM" id="SSF48452">
    <property type="entry name" value="TPR-like"/>
    <property type="match status" value="1"/>
</dbReference>